<evidence type="ECO:0000313" key="3">
    <source>
        <dbReference type="Proteomes" id="UP000271241"/>
    </source>
</evidence>
<dbReference type="EMBL" id="KZ992575">
    <property type="protein sequence ID" value="RKP08724.1"/>
    <property type="molecule type" value="Genomic_DNA"/>
</dbReference>
<accession>A0A4P9XRK9</accession>
<reference evidence="3" key="1">
    <citation type="journal article" date="2018" name="Nat. Microbiol.">
        <title>Leveraging single-cell genomics to expand the fungal tree of life.</title>
        <authorList>
            <person name="Ahrendt S.R."/>
            <person name="Quandt C.A."/>
            <person name="Ciobanu D."/>
            <person name="Clum A."/>
            <person name="Salamov A."/>
            <person name="Andreopoulos B."/>
            <person name="Cheng J.F."/>
            <person name="Woyke T."/>
            <person name="Pelin A."/>
            <person name="Henrissat B."/>
            <person name="Reynolds N.K."/>
            <person name="Benny G.L."/>
            <person name="Smith M.E."/>
            <person name="James T.Y."/>
            <person name="Grigoriev I.V."/>
        </authorList>
    </citation>
    <scope>NUCLEOTIDE SEQUENCE [LARGE SCALE GENOMIC DNA]</scope>
    <source>
        <strain evidence="3">RSA 1356</strain>
    </source>
</reference>
<organism evidence="2 3">
    <name type="scientific">Thamnocephalis sphaerospora</name>
    <dbReference type="NCBI Taxonomy" id="78915"/>
    <lineage>
        <taxon>Eukaryota</taxon>
        <taxon>Fungi</taxon>
        <taxon>Fungi incertae sedis</taxon>
        <taxon>Zoopagomycota</taxon>
        <taxon>Zoopagomycotina</taxon>
        <taxon>Zoopagomycetes</taxon>
        <taxon>Zoopagales</taxon>
        <taxon>Sigmoideomycetaceae</taxon>
        <taxon>Thamnocephalis</taxon>
    </lineage>
</organism>
<feature type="signal peptide" evidence="1">
    <location>
        <begin position="1"/>
        <end position="22"/>
    </location>
</feature>
<evidence type="ECO:0000256" key="1">
    <source>
        <dbReference type="SAM" id="SignalP"/>
    </source>
</evidence>
<proteinExistence type="predicted"/>
<keyword evidence="3" id="KW-1185">Reference proteome</keyword>
<sequence>MPSLTRIVLAACALALPLMSHALPQPTELANSVFTVSVAQESHVIPNSNKFKNNVHVRAMRNGNVIFTKDYEHTSLAMFVDKGPECDNGVCLDFEWEKGSGANHARVTLKYPGLIQRSNTAEISMEADKLTQVRLY</sequence>
<keyword evidence="1" id="KW-0732">Signal</keyword>
<name>A0A4P9XRK9_9FUNG</name>
<feature type="chain" id="PRO_5020712853" evidence="1">
    <location>
        <begin position="23"/>
        <end position="136"/>
    </location>
</feature>
<protein>
    <submittedName>
        <fullName evidence="2">Uncharacterized protein</fullName>
    </submittedName>
</protein>
<gene>
    <name evidence="2" type="ORF">THASP1DRAFT_23343</name>
</gene>
<dbReference type="Proteomes" id="UP000271241">
    <property type="component" value="Unassembled WGS sequence"/>
</dbReference>
<evidence type="ECO:0000313" key="2">
    <source>
        <dbReference type="EMBL" id="RKP08724.1"/>
    </source>
</evidence>
<dbReference type="AlphaFoldDB" id="A0A4P9XRK9"/>